<dbReference type="GO" id="GO:0004590">
    <property type="term" value="F:orotidine-5'-phosphate decarboxylase activity"/>
    <property type="evidence" value="ECO:0007669"/>
    <property type="project" value="UniProtKB-EC"/>
</dbReference>
<evidence type="ECO:0000256" key="7">
    <source>
        <dbReference type="ARBA" id="ARBA00022975"/>
    </source>
</evidence>
<dbReference type="SUPFAM" id="SSF53271">
    <property type="entry name" value="PRTase-like"/>
    <property type="match status" value="1"/>
</dbReference>
<dbReference type="InterPro" id="IPR000836">
    <property type="entry name" value="PRTase_dom"/>
</dbReference>
<dbReference type="Gene3D" id="3.20.20.70">
    <property type="entry name" value="Aldolase class I"/>
    <property type="match status" value="1"/>
</dbReference>
<protein>
    <recommendedName>
        <fullName evidence="5">Uridine 5'-monophosphate synthase</fullName>
        <ecNumber evidence="4">4.1.1.23</ecNumber>
    </recommendedName>
</protein>
<dbReference type="NCBIfam" id="TIGR01740">
    <property type="entry name" value="pyrF"/>
    <property type="match status" value="1"/>
</dbReference>
<evidence type="ECO:0000313" key="15">
    <source>
        <dbReference type="Proteomes" id="UP000748531"/>
    </source>
</evidence>
<dbReference type="InterPro" id="IPR029057">
    <property type="entry name" value="PRTase-like"/>
</dbReference>
<reference evidence="14" key="1">
    <citation type="submission" date="2019-05" db="EMBL/GenBank/DDBJ databases">
        <title>Annotation for the trematode Paragonimus heterotremus.</title>
        <authorList>
            <person name="Choi Y.-J."/>
        </authorList>
    </citation>
    <scope>NUCLEOTIDE SEQUENCE</scope>
    <source>
        <strain evidence="14">LC</strain>
    </source>
</reference>
<feature type="active site" description="For OMPdecase activity" evidence="9">
    <location>
        <position position="1213"/>
    </location>
</feature>
<comment type="caution">
    <text evidence="14">The sequence shown here is derived from an EMBL/GenBank/DDBJ whole genome shotgun (WGS) entry which is preliminary data.</text>
</comment>
<proteinExistence type="inferred from homology"/>
<keyword evidence="6" id="KW-0210">Decarboxylase</keyword>
<dbReference type="InterPro" id="IPR011060">
    <property type="entry name" value="RibuloseP-bd_barrel"/>
</dbReference>
<feature type="binding site" evidence="10">
    <location>
        <position position="1278"/>
    </location>
    <ligand>
        <name>substrate</name>
    </ligand>
</feature>
<feature type="binding site" evidence="10">
    <location>
        <position position="1365"/>
    </location>
    <ligand>
        <name>substrate</name>
    </ligand>
</feature>
<dbReference type="Gene3D" id="3.40.50.2020">
    <property type="match status" value="1"/>
</dbReference>
<feature type="domain" description="Orotidine 5'-phosphate decarboxylase" evidence="13">
    <location>
        <begin position="1150"/>
        <end position="1380"/>
    </location>
</feature>
<keyword evidence="7" id="KW-0665">Pyrimidine biosynthesis</keyword>
<evidence type="ECO:0000256" key="10">
    <source>
        <dbReference type="PIRSR" id="PIRSR614732-2"/>
    </source>
</evidence>
<dbReference type="SMART" id="SM00934">
    <property type="entry name" value="OMPdecase"/>
    <property type="match status" value="1"/>
</dbReference>
<evidence type="ECO:0000313" key="14">
    <source>
        <dbReference type="EMBL" id="KAF5403294.1"/>
    </source>
</evidence>
<feature type="binding site" evidence="10">
    <location>
        <position position="1343"/>
    </location>
    <ligand>
        <name>substrate</name>
    </ligand>
</feature>
<dbReference type="Proteomes" id="UP000748531">
    <property type="component" value="Unassembled WGS sequence"/>
</dbReference>
<dbReference type="EMBL" id="LUCH01001312">
    <property type="protein sequence ID" value="KAF5403294.1"/>
    <property type="molecule type" value="Genomic_DNA"/>
</dbReference>
<evidence type="ECO:0000256" key="9">
    <source>
        <dbReference type="PIRSR" id="PIRSR614732-1"/>
    </source>
</evidence>
<comment type="similarity">
    <text evidence="2">In the N-terminal section; belongs to the purine/pyrimidine phosphoribosyltransferase family.</text>
</comment>
<keyword evidence="8" id="KW-0456">Lyase</keyword>
<dbReference type="GO" id="GO:0044205">
    <property type="term" value="P:'de novo' UMP biosynthetic process"/>
    <property type="evidence" value="ECO:0007669"/>
    <property type="project" value="UniProtKB-UniPathway"/>
</dbReference>
<sequence>MVTTLREELYMKLGELATIKESANRTNAIKSDAIVRLESNLNSEREEFQRKISELTAQLAFREADYRLVTSELARIKEQLTAAKTVTPQDRASDFSPASQLIASMVASPKSDNKHEPQPSVISRSPTDCHLPAPVTPVPSRRRPRHLDGTWKVGIPVKPTLRMISPVVPAKSTNGYHVCAIDTPSALEILREESSLLETPRKRRRAEQCVLDNDEYREIPSDRHTNIVVPMVDVAIETEPSTASAQVPRKLAFRVSGKTTDLQTTGWPSAFRFPSLHPTLADLASDLMRLAVSDKRSQPNLVESPHRLLDKENILPELTSCLSTSVSQEASKTSWQSTDAYLRGIHTLAVKASDEQQSLLYENKTSSRMVKAVAYSNVLTESLAHLMVRMEEVLKMVPETLLVCSNPTVPLKRPAGGSSLETELPRFASVDSAAVIDDEAGEEMCLGEDPFAGAPPSQIVTPLTYLVPRKASVKLSALRATSSSVPDNLQCTTLPFSKSSASFSILNADFGSIRPDEPLFQRTLLCFRQLQCILNACQSWQVALCGSLTSSTLCHSAHVLKTSTTSVTTENRLGCDCQIAGLLSSFIRDLSNIYMSQWKSVKKNRPRFSPVEHHSATTATSVSSNQSQLVTDSIRNRLSIHSSDERSNRRVSPMITVFSALSLDLAALVACCSTATDNNPKDSLDNKEKIQSQRPACLFSLIDCMVLAFGTSHWIDKQQAIQQTNSDDTSAISAIIPSLAFVRLLRYMVANGHWDLGHREGCWWDNNTSTESDGLKSGLSVSDERYDFLFSIFGSKMSCRLLVVLTWVRRLSSAIIEEPPATFEFKDSQSLSVPDSQILELLDEFSGFVAALVSRAEVTWPDSCACKAEVYSTLIHLASMPLHRLLTTPATIHQENLLNSTREKHSILNVHLRCVAALGQLTRVLTGLLWRHGDTCFQAYTDNLPFYFFLISSLSKWIRHSKSSLSSNSAATNLFPFEGVLQSDIMDLTTKREIALAFHDLGVLKFGDFRLKSGILSPVYVDFRLVISSPVLLVKVANALCTMLQDSSSKEDFLVCGVPYSAVPLATCISVNMSVPMLMCRKETKTYGTKQMVEGTWKFGQHCVIVDDVVTSGSSLASVAQISIPSSLPDLSTSIQQASLEQVISRKSSRLCVAIDTFDPDYLLRVADQVGPKVCAVKLHLDVLRFDPEPERIISGLRRLSAQHGFLIIEDRKLADIGQTTMLQLKHGVYTISDWCDMITVHCIPGPGVFEAFRQINEQFAAEGKTRRLRAIVVAQMSSQDNLVDESYSAKCLELCKANVDVLAGWVCQNPLPGSSELIASNPSLFYWVPGVRVDATGDDLGQKYNSPDQVLVRFGTNVILIVGRGITEASDPIGAAELYRQASISVSAVRH</sequence>
<feature type="binding site" evidence="10">
    <location>
        <position position="1333"/>
    </location>
    <ligand>
        <name>substrate</name>
    </ligand>
</feature>
<dbReference type="UniPathway" id="UPA00070">
    <property type="reaction ID" value="UER00120"/>
</dbReference>
<keyword evidence="11" id="KW-0175">Coiled coil</keyword>
<dbReference type="Pfam" id="PF00215">
    <property type="entry name" value="OMPdecase"/>
    <property type="match status" value="1"/>
</dbReference>
<dbReference type="CDD" id="cd04725">
    <property type="entry name" value="OMP_decarboxylase_like"/>
    <property type="match status" value="1"/>
</dbReference>
<feature type="active site" description="For OMPdecase activity" evidence="9">
    <location>
        <position position="1211"/>
    </location>
</feature>
<dbReference type="GO" id="GO:0006207">
    <property type="term" value="P:'de novo' pyrimidine nucleobase biosynthetic process"/>
    <property type="evidence" value="ECO:0007669"/>
    <property type="project" value="InterPro"/>
</dbReference>
<dbReference type="CDD" id="cd06223">
    <property type="entry name" value="PRTases_typeI"/>
    <property type="match status" value="1"/>
</dbReference>
<gene>
    <name evidence="14" type="ORF">PHET_03245</name>
</gene>
<dbReference type="InterPro" id="IPR013785">
    <property type="entry name" value="Aldolase_TIM"/>
</dbReference>
<evidence type="ECO:0000256" key="2">
    <source>
        <dbReference type="ARBA" id="ARBA00006221"/>
    </source>
</evidence>
<dbReference type="PANTHER" id="PTHR19278">
    <property type="entry name" value="OROTATE PHOSPHORIBOSYLTRANSFERASE"/>
    <property type="match status" value="1"/>
</dbReference>
<evidence type="ECO:0000256" key="8">
    <source>
        <dbReference type="ARBA" id="ARBA00023239"/>
    </source>
</evidence>
<evidence type="ECO:0000256" key="3">
    <source>
        <dbReference type="ARBA" id="ARBA00009769"/>
    </source>
</evidence>
<accession>A0A8J4TET5</accession>
<feature type="binding site" evidence="10">
    <location>
        <position position="1178"/>
    </location>
    <ligand>
        <name>substrate</name>
    </ligand>
</feature>
<dbReference type="InterPro" id="IPR001754">
    <property type="entry name" value="OMPdeCOase_dom"/>
</dbReference>
<feature type="active site" description="For OMPdecase activity" evidence="9">
    <location>
        <position position="1216"/>
    </location>
</feature>
<comment type="similarity">
    <text evidence="3">In the C-terminal section; belongs to the OMP decarboxylase family.</text>
</comment>
<dbReference type="InterPro" id="IPR014732">
    <property type="entry name" value="OMPdecase"/>
</dbReference>
<feature type="binding site" evidence="10">
    <location>
        <position position="1364"/>
    </location>
    <ligand>
        <name>substrate</name>
    </ligand>
</feature>
<evidence type="ECO:0000256" key="12">
    <source>
        <dbReference type="SAM" id="MobiDB-lite"/>
    </source>
</evidence>
<evidence type="ECO:0000259" key="13">
    <source>
        <dbReference type="SMART" id="SM00934"/>
    </source>
</evidence>
<organism evidence="14 15">
    <name type="scientific">Paragonimus heterotremus</name>
    <dbReference type="NCBI Taxonomy" id="100268"/>
    <lineage>
        <taxon>Eukaryota</taxon>
        <taxon>Metazoa</taxon>
        <taxon>Spiralia</taxon>
        <taxon>Lophotrochozoa</taxon>
        <taxon>Platyhelminthes</taxon>
        <taxon>Trematoda</taxon>
        <taxon>Digenea</taxon>
        <taxon>Plagiorchiida</taxon>
        <taxon>Troglotremata</taxon>
        <taxon>Troglotrematidae</taxon>
        <taxon>Paragonimus</taxon>
    </lineage>
</organism>
<dbReference type="OrthoDB" id="6255275at2759"/>
<evidence type="ECO:0000256" key="11">
    <source>
        <dbReference type="SAM" id="Coils"/>
    </source>
</evidence>
<evidence type="ECO:0000256" key="1">
    <source>
        <dbReference type="ARBA" id="ARBA00004861"/>
    </source>
</evidence>
<dbReference type="GO" id="GO:0004588">
    <property type="term" value="F:orotate phosphoribosyltransferase activity"/>
    <property type="evidence" value="ECO:0007669"/>
    <property type="project" value="TreeGrafter"/>
</dbReference>
<feature type="coiled-coil region" evidence="11">
    <location>
        <begin position="34"/>
        <end position="65"/>
    </location>
</feature>
<evidence type="ECO:0000256" key="6">
    <source>
        <dbReference type="ARBA" id="ARBA00022793"/>
    </source>
</evidence>
<evidence type="ECO:0000256" key="5">
    <source>
        <dbReference type="ARBA" id="ARBA00015047"/>
    </source>
</evidence>
<feature type="binding site" evidence="10">
    <location>
        <position position="1156"/>
    </location>
    <ligand>
        <name>substrate</name>
    </ligand>
</feature>
<dbReference type="SUPFAM" id="SSF51366">
    <property type="entry name" value="Ribulose-phoshate binding barrel"/>
    <property type="match status" value="1"/>
</dbReference>
<dbReference type="EC" id="4.1.1.23" evidence="4"/>
<name>A0A8J4TET5_9TREM</name>
<comment type="pathway">
    <text evidence="1">Pyrimidine metabolism; UMP biosynthesis via de novo pathway; UMP from orotate: step 2/2.</text>
</comment>
<evidence type="ECO:0000256" key="4">
    <source>
        <dbReference type="ARBA" id="ARBA00012321"/>
    </source>
</evidence>
<dbReference type="PANTHER" id="PTHR19278:SF33">
    <property type="entry name" value="OROTATE PHOSPHORIBOSYLTRANSFERASE"/>
    <property type="match status" value="1"/>
</dbReference>
<feature type="region of interest" description="Disordered" evidence="12">
    <location>
        <begin position="108"/>
        <end position="151"/>
    </location>
</feature>
<keyword evidence="15" id="KW-1185">Reference proteome</keyword>